<gene>
    <name evidence="2" type="ordered locus">ELI_3848</name>
</gene>
<dbReference type="AlphaFoldDB" id="E3GGJ0"/>
<accession>E3GGJ0</accession>
<dbReference type="EMBL" id="CP002273">
    <property type="protein sequence ID" value="ADO38795.1"/>
    <property type="molecule type" value="Genomic_DNA"/>
</dbReference>
<dbReference type="Proteomes" id="UP000006873">
    <property type="component" value="Chromosome"/>
</dbReference>
<organism evidence="2 3">
    <name type="scientific">Eubacterium callanderi</name>
    <dbReference type="NCBI Taxonomy" id="53442"/>
    <lineage>
        <taxon>Bacteria</taxon>
        <taxon>Bacillati</taxon>
        <taxon>Bacillota</taxon>
        <taxon>Clostridia</taxon>
        <taxon>Eubacteriales</taxon>
        <taxon>Eubacteriaceae</taxon>
        <taxon>Eubacterium</taxon>
    </lineage>
</organism>
<keyword evidence="1" id="KW-1133">Transmembrane helix</keyword>
<keyword evidence="3" id="KW-1185">Reference proteome</keyword>
<sequence length="43" mass="4918">MVRNGGGEPSYYGEFFTIIMKRIMIRLFVPAVTSIVIQVKLKN</sequence>
<feature type="transmembrane region" description="Helical" evidence="1">
    <location>
        <begin position="23"/>
        <end position="41"/>
    </location>
</feature>
<reference key="1">
    <citation type="submission" date="2010-09" db="EMBL/GenBank/DDBJ databases">
        <authorList>
            <person name="Roh H."/>
            <person name="Ko H.-J."/>
            <person name="Kim D."/>
            <person name="Choi D.G."/>
            <person name="Park S."/>
            <person name="Kim S."/>
            <person name="Kim K.H."/>
            <person name="Chang I.S."/>
            <person name="Choi I.-G."/>
        </authorList>
    </citation>
    <scope>NUCLEOTIDE SEQUENCE</scope>
    <source>
        <strain>KIST612</strain>
    </source>
</reference>
<evidence type="ECO:0000313" key="3">
    <source>
        <dbReference type="Proteomes" id="UP000006873"/>
    </source>
</evidence>
<reference evidence="2 3" key="2">
    <citation type="journal article" date="2011" name="J. Bacteriol.">
        <title>Complete genome sequence of a carbon monoxide-utilizing acetogen, Eubacterium limosum KIST612.</title>
        <authorList>
            <person name="Roh H."/>
            <person name="Ko H.J."/>
            <person name="Kim D."/>
            <person name="Choi D.G."/>
            <person name="Park S."/>
            <person name="Kim S."/>
            <person name="Chang I.S."/>
            <person name="Choi I.G."/>
        </authorList>
    </citation>
    <scope>NUCLEOTIDE SEQUENCE [LARGE SCALE GENOMIC DNA]</scope>
    <source>
        <strain evidence="2 3">KIST612</strain>
    </source>
</reference>
<protein>
    <submittedName>
        <fullName evidence="2">Uncharacterized protein</fullName>
    </submittedName>
</protein>
<evidence type="ECO:0000313" key="2">
    <source>
        <dbReference type="EMBL" id="ADO38795.1"/>
    </source>
</evidence>
<dbReference type="KEGG" id="elm:ELI_3848"/>
<proteinExistence type="predicted"/>
<keyword evidence="1" id="KW-0472">Membrane</keyword>
<evidence type="ECO:0000256" key="1">
    <source>
        <dbReference type="SAM" id="Phobius"/>
    </source>
</evidence>
<dbReference type="HOGENOM" id="CLU_3233752_0_0_9"/>
<name>E3GGJ0_9FIRM</name>
<keyword evidence="1" id="KW-0812">Transmembrane</keyword>